<gene>
    <name evidence="1" type="ORF">AHMF7616_05023</name>
</gene>
<reference evidence="1 2" key="1">
    <citation type="submission" date="2018-04" db="EMBL/GenBank/DDBJ databases">
        <title>Adhaeribacter sp. HMF7616 genome sequencing and assembly.</title>
        <authorList>
            <person name="Kang H."/>
            <person name="Kang J."/>
            <person name="Cha I."/>
            <person name="Kim H."/>
            <person name="Joh K."/>
        </authorList>
    </citation>
    <scope>NUCLEOTIDE SEQUENCE [LARGE SCALE GENOMIC DNA]</scope>
    <source>
        <strain evidence="1 2">HMF7616</strain>
    </source>
</reference>
<name>A0A369QQ06_9BACT</name>
<accession>A0A369QQ06</accession>
<comment type="caution">
    <text evidence="1">The sequence shown here is derived from an EMBL/GenBank/DDBJ whole genome shotgun (WGS) entry which is preliminary data.</text>
</comment>
<dbReference type="AlphaFoldDB" id="A0A369QQ06"/>
<evidence type="ECO:0000313" key="2">
    <source>
        <dbReference type="Proteomes" id="UP000253919"/>
    </source>
</evidence>
<evidence type="ECO:0000313" key="1">
    <source>
        <dbReference type="EMBL" id="RDC66392.1"/>
    </source>
</evidence>
<dbReference type="Proteomes" id="UP000253919">
    <property type="component" value="Unassembled WGS sequence"/>
</dbReference>
<sequence>MNLADFKQKNLQQKTNLIWGQGDFLAIRYSHNCNVCLYSMGKFYAEIWYRLADNEIHAIKSFSCCSHLDSYLALIDLSEINQQNNLLL</sequence>
<proteinExistence type="predicted"/>
<protein>
    <submittedName>
        <fullName evidence="1">Uncharacterized protein</fullName>
    </submittedName>
</protein>
<dbReference type="OrthoDB" id="798498at2"/>
<organism evidence="1 2">
    <name type="scientific">Adhaeribacter pallidiroseus</name>
    <dbReference type="NCBI Taxonomy" id="2072847"/>
    <lineage>
        <taxon>Bacteria</taxon>
        <taxon>Pseudomonadati</taxon>
        <taxon>Bacteroidota</taxon>
        <taxon>Cytophagia</taxon>
        <taxon>Cytophagales</taxon>
        <taxon>Hymenobacteraceae</taxon>
        <taxon>Adhaeribacter</taxon>
    </lineage>
</organism>
<dbReference type="RefSeq" id="WP_115375261.1">
    <property type="nucleotide sequence ID" value="NZ_QASA01000001.1"/>
</dbReference>
<keyword evidence="2" id="KW-1185">Reference proteome</keyword>
<dbReference type="EMBL" id="QASA01000001">
    <property type="protein sequence ID" value="RDC66392.1"/>
    <property type="molecule type" value="Genomic_DNA"/>
</dbReference>